<dbReference type="InterPro" id="IPR011112">
    <property type="entry name" value="Rho-like_N"/>
</dbReference>
<name>A0ABV0KHG6_9CYAN</name>
<organism evidence="2 3">
    <name type="scientific">Stenomitos frigidus AS-A4</name>
    <dbReference type="NCBI Taxonomy" id="2933935"/>
    <lineage>
        <taxon>Bacteria</taxon>
        <taxon>Bacillati</taxon>
        <taxon>Cyanobacteriota</taxon>
        <taxon>Cyanophyceae</taxon>
        <taxon>Leptolyngbyales</taxon>
        <taxon>Leptolyngbyaceae</taxon>
        <taxon>Stenomitos</taxon>
    </lineage>
</organism>
<dbReference type="RefSeq" id="WP_190447298.1">
    <property type="nucleotide sequence ID" value="NZ_JAMPLM010000006.1"/>
</dbReference>
<evidence type="ECO:0000259" key="1">
    <source>
        <dbReference type="Pfam" id="PF07498"/>
    </source>
</evidence>
<protein>
    <submittedName>
        <fullName evidence="2">Rho termination factor N-terminal domain-containing protein</fullName>
    </submittedName>
</protein>
<sequence>MSTFTDVGNLMHLYLDEIDPGKGTDASEFLITATAKQLNDAGGRNWLPVIVRETDKDQYEVISNAFIYAVAEAAGLERVWCIIADSSQETANVAQLLAGEAIPKVNLSTASRDEIMAALEYLIEQPASALKGVKPSVATNRIEEAPRQYWKTFDAIVALKCGITKGKKLDVLKQVFYLTPQPLPDVIKDRVLLQTLTIAELKTMAKKREIAGYTKLKKPDLVDLLSQ</sequence>
<dbReference type="Proteomes" id="UP001476950">
    <property type="component" value="Unassembled WGS sequence"/>
</dbReference>
<dbReference type="Pfam" id="PF07498">
    <property type="entry name" value="Rho_N"/>
    <property type="match status" value="1"/>
</dbReference>
<evidence type="ECO:0000313" key="2">
    <source>
        <dbReference type="EMBL" id="MEP1058645.1"/>
    </source>
</evidence>
<gene>
    <name evidence="2" type="ORF">NDI38_09365</name>
</gene>
<proteinExistence type="predicted"/>
<comment type="caution">
    <text evidence="2">The sequence shown here is derived from an EMBL/GenBank/DDBJ whole genome shotgun (WGS) entry which is preliminary data.</text>
</comment>
<keyword evidence="3" id="KW-1185">Reference proteome</keyword>
<dbReference type="EMBL" id="JAMPLM010000006">
    <property type="protein sequence ID" value="MEP1058645.1"/>
    <property type="molecule type" value="Genomic_DNA"/>
</dbReference>
<accession>A0ABV0KHG6</accession>
<reference evidence="2 3" key="1">
    <citation type="submission" date="2022-04" db="EMBL/GenBank/DDBJ databases">
        <title>Positive selection, recombination, and allopatry shape intraspecific diversity of widespread and dominant cyanobacteria.</title>
        <authorList>
            <person name="Wei J."/>
            <person name="Shu W."/>
            <person name="Hu C."/>
        </authorList>
    </citation>
    <scope>NUCLEOTIDE SEQUENCE [LARGE SCALE GENOMIC DNA]</scope>
    <source>
        <strain evidence="2 3">AS-A4</strain>
    </source>
</reference>
<feature type="domain" description="Rho termination factor-like N-terminal" evidence="1">
    <location>
        <begin position="193"/>
        <end position="222"/>
    </location>
</feature>
<evidence type="ECO:0000313" key="3">
    <source>
        <dbReference type="Proteomes" id="UP001476950"/>
    </source>
</evidence>